<feature type="active site" description="Proton acceptor" evidence="4">
    <location>
        <position position="271"/>
    </location>
</feature>
<evidence type="ECO:0000256" key="3">
    <source>
        <dbReference type="ARBA" id="ARBA00022691"/>
    </source>
</evidence>
<dbReference type="GO" id="GO:0030755">
    <property type="term" value="F:quercetin 3-O-methyltransferase activity"/>
    <property type="evidence" value="ECO:0007669"/>
    <property type="project" value="UniProtKB-EC"/>
</dbReference>
<dbReference type="InterPro" id="IPR016461">
    <property type="entry name" value="COMT-like"/>
</dbReference>
<dbReference type="Pfam" id="PF00891">
    <property type="entry name" value="Methyltransf_2"/>
    <property type="match status" value="1"/>
</dbReference>
<dbReference type="Gene3D" id="3.40.50.150">
    <property type="entry name" value="Vaccinia Virus protein VP39"/>
    <property type="match status" value="1"/>
</dbReference>
<evidence type="ECO:0000259" key="5">
    <source>
        <dbReference type="Pfam" id="PF00891"/>
    </source>
</evidence>
<dbReference type="GO" id="GO:0046983">
    <property type="term" value="F:protein dimerization activity"/>
    <property type="evidence" value="ECO:0007669"/>
    <property type="project" value="InterPro"/>
</dbReference>
<dbReference type="EC" id="2.1.1.76" evidence="7"/>
<dbReference type="InterPro" id="IPR012967">
    <property type="entry name" value="COMT_dimerisation"/>
</dbReference>
<keyword evidence="3" id="KW-0949">S-adenosyl-L-methionine</keyword>
<dbReference type="Pfam" id="PF08100">
    <property type="entry name" value="Dimerisation"/>
    <property type="match status" value="1"/>
</dbReference>
<dbReference type="InterPro" id="IPR036390">
    <property type="entry name" value="WH_DNA-bd_sf"/>
</dbReference>
<dbReference type="PANTHER" id="PTHR11746">
    <property type="entry name" value="O-METHYLTRANSFERASE"/>
    <property type="match status" value="1"/>
</dbReference>
<dbReference type="Gramene" id="C.cajan_48464.t">
    <property type="protein sequence ID" value="C.cajan_48464.t"/>
    <property type="gene ID" value="C.cajan_48464"/>
</dbReference>
<dbReference type="OMA" id="KMAIEHY"/>
<keyword evidence="2 7" id="KW-0808">Transferase</keyword>
<dbReference type="EMBL" id="KQ484988">
    <property type="protein sequence ID" value="KYP33109.1"/>
    <property type="molecule type" value="Genomic_DNA"/>
</dbReference>
<sequence>MVSINGEGELVPNEASNKEAHLSALLLANNQMLTVVMNAAIELNLFEIIGNNDAFMSASEIASKMAIEHYSELPNRLERMLRLLASHSLLTCATRTTADGNIERVYKVSSVGKYFVTDESGGTLASFTSLLCSRAMSQVWPTFKDGIIDATADDLFKKVYGMPAFQYADKDPTFNQLFNKAMDEISTLDMKAIFQVYKGFEGISTLVNVGGGTGKTLDMIISEYPSIKGINFDLPHVVEKAPTYPGIKHVGGDMYVSVPQGDAIFLKAVLHNWSDEDCLRLLRNCHKALPQNGKVIIVDFIVPETPNSDASKIVSLVDNIMFVIGGRERTSNEFEALSKLSGFSGFEVAVCALGALGVMEFHK</sequence>
<dbReference type="Gene3D" id="1.10.10.10">
    <property type="entry name" value="Winged helix-like DNA-binding domain superfamily/Winged helix DNA-binding domain"/>
    <property type="match status" value="1"/>
</dbReference>
<dbReference type="OrthoDB" id="1606438at2759"/>
<evidence type="ECO:0000313" key="7">
    <source>
        <dbReference type="EMBL" id="KYP33109.1"/>
    </source>
</evidence>
<evidence type="ECO:0000259" key="6">
    <source>
        <dbReference type="Pfam" id="PF08100"/>
    </source>
</evidence>
<reference evidence="7" key="1">
    <citation type="journal article" date="2012" name="Nat. Biotechnol.">
        <title>Draft genome sequence of pigeonpea (Cajanus cajan), an orphan legume crop of resource-poor farmers.</title>
        <authorList>
            <person name="Varshney R.K."/>
            <person name="Chen W."/>
            <person name="Li Y."/>
            <person name="Bharti A.K."/>
            <person name="Saxena R.K."/>
            <person name="Schlueter J.A."/>
            <person name="Donoghue M.T."/>
            <person name="Azam S."/>
            <person name="Fan G."/>
            <person name="Whaley A.M."/>
            <person name="Farmer A.D."/>
            <person name="Sheridan J."/>
            <person name="Iwata A."/>
            <person name="Tuteja R."/>
            <person name="Penmetsa R.V."/>
            <person name="Wu W."/>
            <person name="Upadhyaya H.D."/>
            <person name="Yang S.P."/>
            <person name="Shah T."/>
            <person name="Saxena K.B."/>
            <person name="Michael T."/>
            <person name="McCombie W.R."/>
            <person name="Yang B."/>
            <person name="Zhang G."/>
            <person name="Yang H."/>
            <person name="Wang J."/>
            <person name="Spillane C."/>
            <person name="Cook D.R."/>
            <person name="May G.D."/>
            <person name="Xu X."/>
            <person name="Jackson S.A."/>
        </authorList>
    </citation>
    <scope>NUCLEOTIDE SEQUENCE [LARGE SCALE GENOMIC DNA]</scope>
</reference>
<dbReference type="GO" id="GO:0008171">
    <property type="term" value="F:O-methyltransferase activity"/>
    <property type="evidence" value="ECO:0007669"/>
    <property type="project" value="InterPro"/>
</dbReference>
<dbReference type="SUPFAM" id="SSF46785">
    <property type="entry name" value="Winged helix' DNA-binding domain"/>
    <property type="match status" value="1"/>
</dbReference>
<evidence type="ECO:0000256" key="4">
    <source>
        <dbReference type="PIRSR" id="PIRSR005739-1"/>
    </source>
</evidence>
<name>A0A151QS26_CAJCA</name>
<protein>
    <submittedName>
        <fullName evidence="7">Isoliquiritigenin 2'-O-methyltransferase</fullName>
        <ecNumber evidence="7">2.1.1.76</ecNumber>
    </submittedName>
</protein>
<keyword evidence="8" id="KW-1185">Reference proteome</keyword>
<accession>A0A151QS26</accession>
<feature type="domain" description="O-methyltransferase dimerisation" evidence="6">
    <location>
        <begin position="27"/>
        <end position="118"/>
    </location>
</feature>
<evidence type="ECO:0000256" key="1">
    <source>
        <dbReference type="ARBA" id="ARBA00022603"/>
    </source>
</evidence>
<organism evidence="7 8">
    <name type="scientific">Cajanus cajan</name>
    <name type="common">Pigeon pea</name>
    <name type="synonym">Cajanus indicus</name>
    <dbReference type="NCBI Taxonomy" id="3821"/>
    <lineage>
        <taxon>Eukaryota</taxon>
        <taxon>Viridiplantae</taxon>
        <taxon>Streptophyta</taxon>
        <taxon>Embryophyta</taxon>
        <taxon>Tracheophyta</taxon>
        <taxon>Spermatophyta</taxon>
        <taxon>Magnoliopsida</taxon>
        <taxon>eudicotyledons</taxon>
        <taxon>Gunneridae</taxon>
        <taxon>Pentapetalae</taxon>
        <taxon>rosids</taxon>
        <taxon>fabids</taxon>
        <taxon>Fabales</taxon>
        <taxon>Fabaceae</taxon>
        <taxon>Papilionoideae</taxon>
        <taxon>50 kb inversion clade</taxon>
        <taxon>NPAAA clade</taxon>
        <taxon>indigoferoid/millettioid clade</taxon>
        <taxon>Phaseoleae</taxon>
        <taxon>Cajanus</taxon>
    </lineage>
</organism>
<evidence type="ECO:0000313" key="8">
    <source>
        <dbReference type="Proteomes" id="UP000075243"/>
    </source>
</evidence>
<keyword evidence="1 7" id="KW-0489">Methyltransferase</keyword>
<dbReference type="PIRSF" id="PIRSF005739">
    <property type="entry name" value="O-mtase"/>
    <property type="match status" value="1"/>
</dbReference>
<dbReference type="SUPFAM" id="SSF53335">
    <property type="entry name" value="S-adenosyl-L-methionine-dependent methyltransferases"/>
    <property type="match status" value="1"/>
</dbReference>
<dbReference type="Proteomes" id="UP000075243">
    <property type="component" value="Unassembled WGS sequence"/>
</dbReference>
<dbReference type="AlphaFoldDB" id="A0A151QS26"/>
<gene>
    <name evidence="7" type="ORF">KK1_046070</name>
</gene>
<dbReference type="InterPro" id="IPR001077">
    <property type="entry name" value="COMT_C"/>
</dbReference>
<dbReference type="FunFam" id="1.10.10.10:FF:000357">
    <property type="entry name" value="Caffeic acid 3-O-methyltransferase"/>
    <property type="match status" value="1"/>
</dbReference>
<dbReference type="InterPro" id="IPR036388">
    <property type="entry name" value="WH-like_DNA-bd_sf"/>
</dbReference>
<dbReference type="PROSITE" id="PS51683">
    <property type="entry name" value="SAM_OMT_II"/>
    <property type="match status" value="1"/>
</dbReference>
<dbReference type="GO" id="GO:0032259">
    <property type="term" value="P:methylation"/>
    <property type="evidence" value="ECO:0007669"/>
    <property type="project" value="UniProtKB-KW"/>
</dbReference>
<feature type="domain" description="O-methyltransferase C-terminal" evidence="5">
    <location>
        <begin position="140"/>
        <end position="344"/>
    </location>
</feature>
<dbReference type="InterPro" id="IPR029063">
    <property type="entry name" value="SAM-dependent_MTases_sf"/>
</dbReference>
<evidence type="ECO:0000256" key="2">
    <source>
        <dbReference type="ARBA" id="ARBA00022679"/>
    </source>
</evidence>
<proteinExistence type="predicted"/>